<dbReference type="SMART" id="SM00166">
    <property type="entry name" value="UBX"/>
    <property type="match status" value="1"/>
</dbReference>
<dbReference type="GO" id="GO:0005737">
    <property type="term" value="C:cytoplasm"/>
    <property type="evidence" value="ECO:0007669"/>
    <property type="project" value="UniProtKB-SubCell"/>
</dbReference>
<dbReference type="SUPFAM" id="SSF54236">
    <property type="entry name" value="Ubiquitin-like"/>
    <property type="match status" value="1"/>
</dbReference>
<dbReference type="GO" id="GO:0032435">
    <property type="term" value="P:negative regulation of proteasomal ubiquitin-dependent protein catabolic process"/>
    <property type="evidence" value="ECO:0007669"/>
    <property type="project" value="TreeGrafter"/>
</dbReference>
<keyword evidence="3 4" id="KW-0175">Coiled coil</keyword>
<dbReference type="Pfam" id="PF22562">
    <property type="entry name" value="UBA_7"/>
    <property type="match status" value="1"/>
</dbReference>
<reference evidence="6" key="1">
    <citation type="submission" date="2023-10" db="EMBL/GenBank/DDBJ databases">
        <title>Genome assembly of Pristionchus species.</title>
        <authorList>
            <person name="Yoshida K."/>
            <person name="Sommer R.J."/>
        </authorList>
    </citation>
    <scope>NUCLEOTIDE SEQUENCE</scope>
    <source>
        <strain evidence="6">RS5133</strain>
    </source>
</reference>
<protein>
    <recommendedName>
        <fullName evidence="5">UBX domain-containing protein</fullName>
    </recommendedName>
</protein>
<dbReference type="Pfam" id="PF00789">
    <property type="entry name" value="UBX"/>
    <property type="match status" value="1"/>
</dbReference>
<evidence type="ECO:0000313" key="7">
    <source>
        <dbReference type="Proteomes" id="UP001432322"/>
    </source>
</evidence>
<dbReference type="PROSITE" id="PS50033">
    <property type="entry name" value="UBX"/>
    <property type="match status" value="1"/>
</dbReference>
<dbReference type="GO" id="GO:0031397">
    <property type="term" value="P:negative regulation of protein ubiquitination"/>
    <property type="evidence" value="ECO:0007669"/>
    <property type="project" value="TreeGrafter"/>
</dbReference>
<proteinExistence type="predicted"/>
<comment type="subcellular location">
    <subcellularLocation>
        <location evidence="1">Cytoplasm</location>
    </subcellularLocation>
</comment>
<keyword evidence="2" id="KW-0963">Cytoplasm</keyword>
<evidence type="ECO:0000313" key="6">
    <source>
        <dbReference type="EMBL" id="GMT28645.1"/>
    </source>
</evidence>
<sequence>LLQMASVAEQLVEMGFDAADAENAAKHNDTLERAMDWLVSRQESEGVNNGETGATCTTMEIAPCSYKCNDCGKLMKDENAMMFHASKTGHENFAESTDTIKPLTPEERIEQAARLKERIKESLSKKAVMEEQEKYERERKRVQEGKLMLERNEKRKENEQLAAIAQRKKDKEEDENAKRRVLEQIKADKEARKGVCAGVPPSQPVPLSLPIQHKKEYKEANIQIRLPSGETIRNTFGVSEELSAVRLWIEVTRPELVPFALLQPFPRKVLSSEDMAAPLSSHGLVPSGSLVVTRSQ</sequence>
<dbReference type="Gene3D" id="1.10.8.10">
    <property type="entry name" value="DNA helicase RuvA subunit, C-terminal domain"/>
    <property type="match status" value="1"/>
</dbReference>
<dbReference type="GO" id="GO:0005634">
    <property type="term" value="C:nucleus"/>
    <property type="evidence" value="ECO:0007669"/>
    <property type="project" value="TreeGrafter"/>
</dbReference>
<dbReference type="AlphaFoldDB" id="A0AAV5WDD1"/>
<comment type="caution">
    <text evidence="6">The sequence shown here is derived from an EMBL/GenBank/DDBJ whole genome shotgun (WGS) entry which is preliminary data.</text>
</comment>
<keyword evidence="7" id="KW-1185">Reference proteome</keyword>
<organism evidence="6 7">
    <name type="scientific">Pristionchus fissidentatus</name>
    <dbReference type="NCBI Taxonomy" id="1538716"/>
    <lineage>
        <taxon>Eukaryota</taxon>
        <taxon>Metazoa</taxon>
        <taxon>Ecdysozoa</taxon>
        <taxon>Nematoda</taxon>
        <taxon>Chromadorea</taxon>
        <taxon>Rhabditida</taxon>
        <taxon>Rhabditina</taxon>
        <taxon>Diplogasteromorpha</taxon>
        <taxon>Diplogasteroidea</taxon>
        <taxon>Neodiplogasteridae</taxon>
        <taxon>Pristionchus</taxon>
    </lineage>
</organism>
<evidence type="ECO:0000256" key="3">
    <source>
        <dbReference type="ARBA" id="ARBA00023054"/>
    </source>
</evidence>
<dbReference type="Gene3D" id="3.10.20.90">
    <property type="entry name" value="Phosphatidylinositol 3-kinase Catalytic Subunit, Chain A, domain 1"/>
    <property type="match status" value="1"/>
</dbReference>
<evidence type="ECO:0000256" key="1">
    <source>
        <dbReference type="ARBA" id="ARBA00004496"/>
    </source>
</evidence>
<dbReference type="GO" id="GO:0036435">
    <property type="term" value="F:K48-linked polyubiquitin modification-dependent protein binding"/>
    <property type="evidence" value="ECO:0007669"/>
    <property type="project" value="TreeGrafter"/>
</dbReference>
<dbReference type="Proteomes" id="UP001432322">
    <property type="component" value="Unassembled WGS sequence"/>
</dbReference>
<evidence type="ECO:0000256" key="4">
    <source>
        <dbReference type="SAM" id="Coils"/>
    </source>
</evidence>
<dbReference type="EMBL" id="BTSY01000005">
    <property type="protein sequence ID" value="GMT28645.1"/>
    <property type="molecule type" value="Genomic_DNA"/>
</dbReference>
<dbReference type="InterPro" id="IPR013087">
    <property type="entry name" value="Znf_C2H2_type"/>
</dbReference>
<dbReference type="InterPro" id="IPR015940">
    <property type="entry name" value="UBA"/>
</dbReference>
<dbReference type="InterPro" id="IPR001012">
    <property type="entry name" value="UBX_dom"/>
</dbReference>
<dbReference type="SUPFAM" id="SSF46934">
    <property type="entry name" value="UBA-like"/>
    <property type="match status" value="1"/>
</dbReference>
<dbReference type="InterPro" id="IPR009060">
    <property type="entry name" value="UBA-like_sf"/>
</dbReference>
<dbReference type="PROSITE" id="PS00028">
    <property type="entry name" value="ZINC_FINGER_C2H2_1"/>
    <property type="match status" value="1"/>
</dbReference>
<evidence type="ECO:0000256" key="2">
    <source>
        <dbReference type="ARBA" id="ARBA00022490"/>
    </source>
</evidence>
<dbReference type="GO" id="GO:1903094">
    <property type="term" value="P:negative regulation of protein K48-linked deubiquitination"/>
    <property type="evidence" value="ECO:0007669"/>
    <property type="project" value="TreeGrafter"/>
</dbReference>
<feature type="domain" description="UBX" evidence="5">
    <location>
        <begin position="215"/>
        <end position="292"/>
    </location>
</feature>
<evidence type="ECO:0000259" key="5">
    <source>
        <dbReference type="PROSITE" id="PS50033"/>
    </source>
</evidence>
<feature type="coiled-coil region" evidence="4">
    <location>
        <begin position="112"/>
        <end position="175"/>
    </location>
</feature>
<accession>A0AAV5WDD1</accession>
<feature type="non-terminal residue" evidence="6">
    <location>
        <position position="1"/>
    </location>
</feature>
<dbReference type="InterPro" id="IPR029071">
    <property type="entry name" value="Ubiquitin-like_domsf"/>
</dbReference>
<dbReference type="PANTHER" id="PTHR46340:SF1">
    <property type="entry name" value="UBX DOMAIN-CONTAINING PROTEIN 1"/>
    <property type="match status" value="1"/>
</dbReference>
<dbReference type="PANTHER" id="PTHR46340">
    <property type="entry name" value="UBX DOMAIN-CONTAINING PROTEIN 1"/>
    <property type="match status" value="1"/>
</dbReference>
<gene>
    <name evidence="6" type="ORF">PFISCL1PPCAC_19942</name>
</gene>
<name>A0AAV5WDD1_9BILA</name>